<dbReference type="RefSeq" id="WP_170033586.1">
    <property type="nucleotide sequence ID" value="NZ_JABDTL010000001.1"/>
</dbReference>
<dbReference type="EMBL" id="JACHIA010000006">
    <property type="protein sequence ID" value="MBB6071073.1"/>
    <property type="molecule type" value="Genomic_DNA"/>
</dbReference>
<reference evidence="2 3" key="1">
    <citation type="submission" date="2020-08" db="EMBL/GenBank/DDBJ databases">
        <title>Genomic Encyclopedia of Type Strains, Phase IV (KMG-IV): sequencing the most valuable type-strain genomes for metagenomic binning, comparative biology and taxonomic classification.</title>
        <authorList>
            <person name="Goeker M."/>
        </authorList>
    </citation>
    <scope>NUCLEOTIDE SEQUENCE [LARGE SCALE GENOMIC DNA]</scope>
    <source>
        <strain evidence="2 3">DSM 29007</strain>
    </source>
</reference>
<evidence type="ECO:0000313" key="2">
    <source>
        <dbReference type="EMBL" id="MBB6071073.1"/>
    </source>
</evidence>
<feature type="compositionally biased region" description="Basic and acidic residues" evidence="1">
    <location>
        <begin position="235"/>
        <end position="252"/>
    </location>
</feature>
<dbReference type="NCBIfam" id="TIGR02453">
    <property type="entry name" value="TIGR02453 family protein"/>
    <property type="match status" value="1"/>
</dbReference>
<dbReference type="PANTHER" id="PTHR36452:SF1">
    <property type="entry name" value="DUF2461 DOMAIN-CONTAINING PROTEIN"/>
    <property type="match status" value="1"/>
</dbReference>
<gene>
    <name evidence="2" type="ORF">HNQ61_002695</name>
</gene>
<dbReference type="InterPro" id="IPR012808">
    <property type="entry name" value="CHP02453"/>
</dbReference>
<protein>
    <submittedName>
        <fullName evidence="2">Uncharacterized protein (TIGR02453 family)</fullName>
    </submittedName>
</protein>
<dbReference type="PANTHER" id="PTHR36452">
    <property type="entry name" value="CHROMOSOME 12, WHOLE GENOME SHOTGUN SEQUENCE"/>
    <property type="match status" value="1"/>
</dbReference>
<accession>A0A841GZ93</accession>
<feature type="region of interest" description="Disordered" evidence="1">
    <location>
        <begin position="220"/>
        <end position="252"/>
    </location>
</feature>
<dbReference type="Pfam" id="PF09365">
    <property type="entry name" value="DUF2461"/>
    <property type="match status" value="1"/>
</dbReference>
<dbReference type="Proteomes" id="UP000582837">
    <property type="component" value="Unassembled WGS sequence"/>
</dbReference>
<keyword evidence="3" id="KW-1185">Reference proteome</keyword>
<name>A0A841GZ93_9BACT</name>
<dbReference type="AlphaFoldDB" id="A0A841GZ93"/>
<sequence>MMDFPSLTTFLAGLAENNRREWFEANRPEYQALREQFTAFVGEVIERTADFDDRVRWKNPAECLFRIYRDVRFSNDKRPYKTTFSAYISEQNRRQAPPGYYLEVDEGGTMMAAGGIWLPPAEPLARIRAYIAEHPERLQKALRSRGFGRMFGELQGDSLTRPPRGYTADTPLIEHIRRKSWIVWRETDARTLAHDDALAWVTETFRTALPLVRWVRGALERPPRTRQTEGPPAETQRKEEDGSHTESAELTE</sequence>
<proteinExistence type="predicted"/>
<evidence type="ECO:0000256" key="1">
    <source>
        <dbReference type="SAM" id="MobiDB-lite"/>
    </source>
</evidence>
<dbReference type="PIRSF" id="PIRSF028451">
    <property type="entry name" value="UCP028451"/>
    <property type="match status" value="1"/>
</dbReference>
<comment type="caution">
    <text evidence="2">The sequence shown here is derived from an EMBL/GenBank/DDBJ whole genome shotgun (WGS) entry which is preliminary data.</text>
</comment>
<dbReference type="InterPro" id="IPR015996">
    <property type="entry name" value="UCP028451"/>
</dbReference>
<organism evidence="2 3">
    <name type="scientific">Longimicrobium terrae</name>
    <dbReference type="NCBI Taxonomy" id="1639882"/>
    <lineage>
        <taxon>Bacteria</taxon>
        <taxon>Pseudomonadati</taxon>
        <taxon>Gemmatimonadota</taxon>
        <taxon>Longimicrobiia</taxon>
        <taxon>Longimicrobiales</taxon>
        <taxon>Longimicrobiaceae</taxon>
        <taxon>Longimicrobium</taxon>
    </lineage>
</organism>
<evidence type="ECO:0000313" key="3">
    <source>
        <dbReference type="Proteomes" id="UP000582837"/>
    </source>
</evidence>